<dbReference type="AlphaFoldDB" id="A0A6G0X5F8"/>
<dbReference type="Pfam" id="PF14846">
    <property type="entry name" value="DUF4485"/>
    <property type="match status" value="1"/>
</dbReference>
<comment type="caution">
    <text evidence="2">The sequence shown here is derived from an EMBL/GenBank/DDBJ whole genome shotgun (WGS) entry which is preliminary data.</text>
</comment>
<gene>
    <name evidence="2" type="ORF">FWK35_00023366</name>
</gene>
<evidence type="ECO:0000313" key="2">
    <source>
        <dbReference type="EMBL" id="KAF0735222.1"/>
    </source>
</evidence>
<feature type="domain" description="DUF4485" evidence="1">
    <location>
        <begin position="123"/>
        <end position="174"/>
    </location>
</feature>
<sequence length="239" mass="27142">MSSNAVDEPAADAVVEAVADDGVAKQTPTVDLAEKKQLSTEPLTAFSDESYACDRQYAIVLAQLMSVKERDKVYTWIDRLKAELVSVFNYILKFKIIIHYLERKFWAIDLLTEMCEPLDRRMSTLCRIDTMKDSNDMREERDLYLKFLTVSLNNGKLVPPFTKDPPAGLRPLSTIVPRSVYNFIFKGKYSTGDCNQRPPEEIVHRLTPPDEVEPSQFFARQPVPHNGGLVYAAAFSTKK</sequence>
<accession>A0A6G0X5F8</accession>
<dbReference type="Proteomes" id="UP000478052">
    <property type="component" value="Unassembled WGS sequence"/>
</dbReference>
<name>A0A6G0X5F8_APHCR</name>
<dbReference type="InterPro" id="IPR027831">
    <property type="entry name" value="DUF4485"/>
</dbReference>
<dbReference type="EMBL" id="VUJU01008123">
    <property type="protein sequence ID" value="KAF0735222.1"/>
    <property type="molecule type" value="Genomic_DNA"/>
</dbReference>
<keyword evidence="3" id="KW-1185">Reference proteome</keyword>
<evidence type="ECO:0000313" key="3">
    <source>
        <dbReference type="Proteomes" id="UP000478052"/>
    </source>
</evidence>
<protein>
    <submittedName>
        <fullName evidence="2">DUF4485 domain-containing protein</fullName>
    </submittedName>
</protein>
<proteinExistence type="predicted"/>
<organism evidence="2 3">
    <name type="scientific">Aphis craccivora</name>
    <name type="common">Cowpea aphid</name>
    <dbReference type="NCBI Taxonomy" id="307492"/>
    <lineage>
        <taxon>Eukaryota</taxon>
        <taxon>Metazoa</taxon>
        <taxon>Ecdysozoa</taxon>
        <taxon>Arthropoda</taxon>
        <taxon>Hexapoda</taxon>
        <taxon>Insecta</taxon>
        <taxon>Pterygota</taxon>
        <taxon>Neoptera</taxon>
        <taxon>Paraneoptera</taxon>
        <taxon>Hemiptera</taxon>
        <taxon>Sternorrhyncha</taxon>
        <taxon>Aphidomorpha</taxon>
        <taxon>Aphidoidea</taxon>
        <taxon>Aphididae</taxon>
        <taxon>Aphidini</taxon>
        <taxon>Aphis</taxon>
        <taxon>Aphis</taxon>
    </lineage>
</organism>
<evidence type="ECO:0000259" key="1">
    <source>
        <dbReference type="Pfam" id="PF14846"/>
    </source>
</evidence>
<dbReference type="OrthoDB" id="6629291at2759"/>
<reference evidence="2 3" key="1">
    <citation type="submission" date="2019-08" db="EMBL/GenBank/DDBJ databases">
        <title>Whole genome of Aphis craccivora.</title>
        <authorList>
            <person name="Voronova N.V."/>
            <person name="Shulinski R.S."/>
            <person name="Bandarenka Y.V."/>
            <person name="Zhorov D.G."/>
            <person name="Warner D."/>
        </authorList>
    </citation>
    <scope>NUCLEOTIDE SEQUENCE [LARGE SCALE GENOMIC DNA]</scope>
    <source>
        <strain evidence="2">180601</strain>
        <tissue evidence="2">Whole Body</tissue>
    </source>
</reference>